<evidence type="ECO:0000313" key="6">
    <source>
        <dbReference type="EMBL" id="ERG97290.1"/>
    </source>
</evidence>
<accession>U1NJ74</accession>
<keyword evidence="4 5" id="KW-0804">Transcription</keyword>
<dbReference type="eggNOG" id="arCOG01764">
    <property type="taxonomic scope" value="Archaea"/>
</dbReference>
<evidence type="ECO:0000256" key="2">
    <source>
        <dbReference type="ARBA" id="ARBA00022737"/>
    </source>
</evidence>
<dbReference type="PRINTS" id="PR00686">
    <property type="entry name" value="TIFACTORIID"/>
</dbReference>
<name>U1NJ74_9EURY</name>
<dbReference type="InterPro" id="IPR012295">
    <property type="entry name" value="TBP_dom_sf"/>
</dbReference>
<proteinExistence type="inferred from homology"/>
<dbReference type="InterPro" id="IPR000814">
    <property type="entry name" value="TBP"/>
</dbReference>
<dbReference type="HOGENOM" id="CLU_060161_4_3_2"/>
<evidence type="ECO:0000256" key="4">
    <source>
        <dbReference type="ARBA" id="ARBA00023163"/>
    </source>
</evidence>
<keyword evidence="5" id="KW-0805">Transcription regulation</keyword>
<evidence type="ECO:0000256" key="3">
    <source>
        <dbReference type="ARBA" id="ARBA00023125"/>
    </source>
</evidence>
<comment type="similarity">
    <text evidence="1 5">Belongs to the TBP family.</text>
</comment>
<dbReference type="GO" id="GO:0003677">
    <property type="term" value="F:DNA binding"/>
    <property type="evidence" value="ECO:0007669"/>
    <property type="project" value="UniProtKB-KW"/>
</dbReference>
<evidence type="ECO:0000313" key="7">
    <source>
        <dbReference type="Proteomes" id="UP000030710"/>
    </source>
</evidence>
<keyword evidence="2 5" id="KW-0677">Repeat</keyword>
<evidence type="ECO:0000256" key="5">
    <source>
        <dbReference type="HAMAP-Rule" id="MF_00408"/>
    </source>
</evidence>
<dbReference type="GO" id="GO:0006352">
    <property type="term" value="P:DNA-templated transcription initiation"/>
    <property type="evidence" value="ECO:0007669"/>
    <property type="project" value="InterPro"/>
</dbReference>
<dbReference type="Gene3D" id="3.30.310.10">
    <property type="entry name" value="TATA-Binding Protein"/>
    <property type="match status" value="2"/>
</dbReference>
<sequence>MTESEVDVVNIAALGTLGVEVDIEQVVEDAELPVANFDPEYNAAFFRFEEDGELIILYTSGKYILRGGDEFERMHQVNAEFLDFIAGLGISVDEPTLEVKNVVSVGNLHHEIDLNTLTIGLGLERTEYEPEQFPGLVYRPSGTRCVLLVFASGKVVITGGRSEEEDNQAFQSLQSELEDLELI</sequence>
<dbReference type="RefSeq" id="WP_021056751.1">
    <property type="nucleotide sequence ID" value="NZ_KE356561.1"/>
</dbReference>
<keyword evidence="3 5" id="KW-0238">DNA-binding</keyword>
<dbReference type="GO" id="GO:0003700">
    <property type="term" value="F:DNA-binding transcription factor activity"/>
    <property type="evidence" value="ECO:0007669"/>
    <property type="project" value="UniProtKB-UniRule"/>
</dbReference>
<evidence type="ECO:0000256" key="1">
    <source>
        <dbReference type="ARBA" id="ARBA00005560"/>
    </source>
</evidence>
<dbReference type="SUPFAM" id="SSF55945">
    <property type="entry name" value="TATA-box binding protein-like"/>
    <property type="match status" value="2"/>
</dbReference>
<comment type="caution">
    <text evidence="5">Lacks conserved residue(s) required for the propagation of feature annotation.</text>
</comment>
<dbReference type="AlphaFoldDB" id="U1NJ74"/>
<dbReference type="Proteomes" id="UP000030710">
    <property type="component" value="Unassembled WGS sequence"/>
</dbReference>
<organism evidence="6 7">
    <name type="scientific">Haloquadratum walsbyi J07HQW2</name>
    <dbReference type="NCBI Taxonomy" id="1238425"/>
    <lineage>
        <taxon>Archaea</taxon>
        <taxon>Methanobacteriati</taxon>
        <taxon>Methanobacteriota</taxon>
        <taxon>Stenosarchaea group</taxon>
        <taxon>Halobacteria</taxon>
        <taxon>Halobacteriales</taxon>
        <taxon>Haloferacaceae</taxon>
        <taxon>Haloquadratum</taxon>
    </lineage>
</organism>
<dbReference type="PANTHER" id="PTHR10126">
    <property type="entry name" value="TATA-BOX BINDING PROTEIN"/>
    <property type="match status" value="1"/>
</dbReference>
<protein>
    <recommendedName>
        <fullName evidence="5">TATA-box-binding protein</fullName>
    </recommendedName>
    <alternativeName>
        <fullName evidence="5">Box A-binding protein</fullName>
        <shortName evidence="5">BAP</shortName>
    </alternativeName>
    <alternativeName>
        <fullName evidence="5">TATA sequence-binding protein</fullName>
        <shortName evidence="5">TBP</shortName>
    </alternativeName>
    <alternativeName>
        <fullName evidence="5">TATA-box factor</fullName>
    </alternativeName>
</protein>
<dbReference type="HAMAP" id="MF_00408">
    <property type="entry name" value="TATA_bind_prot_arch"/>
    <property type="match status" value="1"/>
</dbReference>
<dbReference type="Pfam" id="PF00352">
    <property type="entry name" value="TBP"/>
    <property type="match status" value="2"/>
</dbReference>
<comment type="function">
    <text evidence="5">General factor that plays a role in the activation of archaeal genes transcribed by RNA polymerase. Binds specifically to the TATA box promoter element which lies close to the position of transcription initiation.</text>
</comment>
<dbReference type="EMBL" id="KE356561">
    <property type="protein sequence ID" value="ERG97290.1"/>
    <property type="molecule type" value="Genomic_DNA"/>
</dbReference>
<dbReference type="STRING" id="1238425.J07HQW2_03776"/>
<gene>
    <name evidence="5" type="primary">tbp</name>
    <name evidence="6" type="ORF">J07HQW2_03776</name>
</gene>
<reference evidence="6 7" key="1">
    <citation type="journal article" date="2013" name="PLoS ONE">
        <title>Assembly-driven community genomics of a hypersaline microbial ecosystem.</title>
        <authorList>
            <person name="Podell S."/>
            <person name="Ugalde J.A."/>
            <person name="Narasingarao P."/>
            <person name="Banfield J.F."/>
            <person name="Heidelberg K.B."/>
            <person name="Allen E.E."/>
        </authorList>
    </citation>
    <scope>NUCLEOTIDE SEQUENCE [LARGE SCALE GENOMIC DNA]</scope>
    <source>
        <strain evidence="7">J07HQW2</strain>
    </source>
</reference>